<dbReference type="FunFam" id="2.60.40.60:FF:000807">
    <property type="entry name" value="Uncharacterized protein"/>
    <property type="match status" value="1"/>
</dbReference>
<dbReference type="FunFam" id="2.60.40.60:FF:000100">
    <property type="entry name" value="protocadherin Fat 2"/>
    <property type="match status" value="1"/>
</dbReference>
<feature type="domain" description="Cadherin" evidence="19">
    <location>
        <begin position="1097"/>
        <end position="1202"/>
    </location>
</feature>
<dbReference type="SMART" id="SM00112">
    <property type="entry name" value="CA"/>
    <property type="match status" value="26"/>
</dbReference>
<feature type="domain" description="Cadherin" evidence="19">
    <location>
        <begin position="1953"/>
        <end position="2062"/>
    </location>
</feature>
<dbReference type="FunFam" id="2.60.40.60:FF:000156">
    <property type="entry name" value="cadherin-23 isoform X1"/>
    <property type="match status" value="1"/>
</dbReference>
<keyword evidence="11 17" id="KW-0472">Membrane</keyword>
<feature type="domain" description="Cadherin" evidence="19">
    <location>
        <begin position="2503"/>
        <end position="2604"/>
    </location>
</feature>
<feature type="domain" description="Cadherin" evidence="19">
    <location>
        <begin position="1845"/>
        <end position="1952"/>
    </location>
</feature>
<dbReference type="FunFam" id="2.60.40.60:FF:000393">
    <property type="entry name" value="Cadherin-23"/>
    <property type="match status" value="1"/>
</dbReference>
<dbReference type="PROSITE" id="PS00232">
    <property type="entry name" value="CADHERIN_1"/>
    <property type="match status" value="11"/>
</dbReference>
<dbReference type="FunFam" id="2.60.40.60:FF:000203">
    <property type="entry name" value="Cadherin 23"/>
    <property type="match status" value="1"/>
</dbReference>
<accession>A0A8C4MID4</accession>
<dbReference type="FunFam" id="2.60.40.60:FF:000155">
    <property type="entry name" value="cadherin-23 isoform X1"/>
    <property type="match status" value="1"/>
</dbReference>
<dbReference type="Ensembl" id="ENSEAST00005026347.1">
    <property type="protein sequence ID" value="ENSEASP00005024292.1"/>
    <property type="gene ID" value="ENSEASG00005016157.1"/>
</dbReference>
<comment type="subcellular location">
    <subcellularLocation>
        <location evidence="1">Cell membrane</location>
        <topology evidence="1">Single-pass type I membrane protein</topology>
    </subcellularLocation>
</comment>
<dbReference type="FunFam" id="2.60.40.60:FF:000104">
    <property type="entry name" value="cadherin-23 isoform X1"/>
    <property type="match status" value="1"/>
</dbReference>
<comment type="function">
    <text evidence="13">Cadherins are calcium-dependent cell adhesion proteins. They preferentially interact with themselves in a homophilic manner in connecting cells. CDH23 is required for establishing and/or maintaining the proper organization of the stereocilia bundle of hair cells in the cochlea and the vestibule during late embryonic/early postnatal development. It is part of the functional network formed by USH1C, USH1G, CDH23 and MYO7A that mediates mechanotransduction in cochlear hair cells. Required for normal hearing.</text>
</comment>
<keyword evidence="5 18" id="KW-0732">Signal</keyword>
<dbReference type="GO" id="GO:0007605">
    <property type="term" value="P:sensory perception of sound"/>
    <property type="evidence" value="ECO:0007669"/>
    <property type="project" value="UniProtKB-KW"/>
</dbReference>
<dbReference type="FunFam" id="2.60.40.60:FF:000141">
    <property type="entry name" value="Cadherin 23"/>
    <property type="match status" value="1"/>
</dbReference>
<keyword evidence="8 16" id="KW-0106">Calcium</keyword>
<protein>
    <recommendedName>
        <fullName evidence="14">Cadherin-23</fullName>
    </recommendedName>
    <alternativeName>
        <fullName evidence="15">Otocadherin</fullName>
    </alternativeName>
</protein>
<feature type="domain" description="Cadherin" evidence="19">
    <location>
        <begin position="556"/>
        <end position="665"/>
    </location>
</feature>
<evidence type="ECO:0000256" key="15">
    <source>
        <dbReference type="ARBA" id="ARBA00081619"/>
    </source>
</evidence>
<dbReference type="InterPro" id="IPR020894">
    <property type="entry name" value="Cadherin_CS"/>
</dbReference>
<dbReference type="FunFam" id="2.60.40.60:FF:000060">
    <property type="entry name" value="Putative cadherin-23"/>
    <property type="match status" value="3"/>
</dbReference>
<dbReference type="FunFam" id="2.60.40.60:FF:000160">
    <property type="entry name" value="cadherin-23 isoform X1"/>
    <property type="match status" value="1"/>
</dbReference>
<evidence type="ECO:0000256" key="4">
    <source>
        <dbReference type="ARBA" id="ARBA00022723"/>
    </source>
</evidence>
<dbReference type="FunFam" id="2.60.40.60:FF:000146">
    <property type="entry name" value="cadherin-23 isoform X1"/>
    <property type="match status" value="1"/>
</dbReference>
<evidence type="ECO:0000256" key="2">
    <source>
        <dbReference type="ARBA" id="ARBA00022475"/>
    </source>
</evidence>
<keyword evidence="9" id="KW-0130">Cell adhesion</keyword>
<evidence type="ECO:0000256" key="7">
    <source>
        <dbReference type="ARBA" id="ARBA00022740"/>
    </source>
</evidence>
<dbReference type="PANTHER" id="PTHR24026">
    <property type="entry name" value="FAT ATYPICAL CADHERIN-RELATED"/>
    <property type="match status" value="1"/>
</dbReference>
<feature type="domain" description="Cadherin" evidence="19">
    <location>
        <begin position="885"/>
        <end position="989"/>
    </location>
</feature>
<keyword evidence="2" id="KW-1003">Cell membrane</keyword>
<evidence type="ECO:0000256" key="10">
    <source>
        <dbReference type="ARBA" id="ARBA00022989"/>
    </source>
</evidence>
<dbReference type="FunFam" id="2.60.40.60:FF:000172">
    <property type="entry name" value="cadherin-23 isoform X1"/>
    <property type="match status" value="1"/>
</dbReference>
<evidence type="ECO:0000256" key="12">
    <source>
        <dbReference type="ARBA" id="ARBA00023180"/>
    </source>
</evidence>
<evidence type="ECO:0000256" key="8">
    <source>
        <dbReference type="ARBA" id="ARBA00022837"/>
    </source>
</evidence>
<sequence>SFSSVASVCSLAFLVFCQVNRLPFFTNHFFDTYLLISEDTPVGSSVTQLLARDMDNDPLVFGVSGEEASRFFAVEPDTGVVWLRQPLDRETKSEFTVEFSVSDHQGVITRKVNIQVGDVNDNAPTFHNQPYSVRIPEVGNTPVGTPIFIVNATDPDLGAGGSVLYSFQPPSLFFAIDSARGIVTVIRELDYETTQAYQLTVNATDQDKTRPLSTLANLAIIITDIQDMDPIFINLPYSTNIYEHSPPGTTVRIITAIDQDKGRPRGIGYTIVSGNTNSIFALDYISGALTLNGLLDRENPLYSHGFILTVKGTELNDDRTPSNATVTTTFNILVIDINDNAPEFNSSEYSVAITELAQVGFALPLFIQVVDKDEGLNSMFEVYLVGNNSHHFIISPTSVQGKADIRIRVAIPLDFETVDRYDFDLFANESVPDHVGYAKVKITLINENDNRPIFSQPLYNISLYENVTVGTSVLTVLATDNDVGTFGEVNYFFSDDPDRFSLDKDTGLIMLIARLDYELIQRFTLTVIARDGGGEETTGRVRINVLDVNDNAPTFQKDAYVGALRENEPSVTQLVRLRATDEDSPPNNQITYSIVSASAFSSYFDISVYEGYGVISVSRPLDYEQIPNGLIYLMVMAKDAGNPPLNSTVPVTIEVFDENDNPPTFSKPAYFVSVVENIMAGATVLFLNATDLDRSREYGQESIIYSLEGSSQFRINARSGEITTTSLLDRETKSEYILIVRAVDGGVGHNQKTGIATVNITLLDINDNHPTWKDAPYYINLVEMTPPDSDVTTVVAVDPDLGENGTLVYSIQPPNKFYSLNSSTGKIRTTHVMLDRENPDPHEAELMRKIVVSVTDCGRPPLRATSSATVFVNLLDLNDNDPTFQNLPFVAEVLEGTPAGVSIYQVVAIDLDEGLNGLVTYRMQVGMPRMDFLINSSSGVVVTTTELDRERIAEYQLRVVASDAGTPTKSSTSTLTIRVLDVNDETPTFFPAVYNVSVSEDVPREFRVVWLNCTDNDVGLNAELSYFITGGNVDGKFSIGYRDAVVRTVVSLDRETTASYTLVLEAIDNGPVGKRRTGTATVFITVLDVNDNRPIFLQSSYEASVPEDIPEGHSIVQLKATDADEGEFGRVWYRILQGNHGNNFRIHVSSGLLMRGPRPLDRERNSSHVLIVEAYNHDLGPMRSSVRVIVYVEDVNDEAPVFTQQQYSRLGLRETAGIGTSVIVVRATDRDTGDGGLVNYRILSGAEGKFEVDESTGLIITVDYLDYETKTSYLMNVSATDQAPPFNQGFCSVHVTLLNELDEAVQFSNASYEAAILENLALGTEIVRVQAYSIDNLNQITYRFDAYTSAQAKALFKIDAITGVITVKGLVDREKGDFYTLTVVADDGGPKVDSTVVYITVLDENDNSPRFDFTSDSAVSVPEDCPVGQRVATVKARDPDAGSNGQVVFSLASGNIAGAFEIITTNDSIGEVFVARPLDREELDHYILKVVASDRGTPPRKKDHILQVTILDVNDNPPVIESPFGYNVSVNENVGGGTAVVQVRASDRDIGINSILSYYITKGNEDMTFRMDRISGEIATRPAPPDRERQSFYHLVVTVEDEGTPTLSATTHVYVTIVDENDNTPVFQQPHYEIVLDEGPDTINASLITIQALDLDEGPNGTVAYAIVTGNIINTFRINRHTGVISAAKELDYEISHGRYTLIVTATDQCPILSRRLTSTTTVLVNVNDINDNVPTFPRDYEGPFDVTEGQPGPRVWTFLAHDRDSGPNGQVEYGIVDGDPLGEFVISPVEGVLRVRKDVELDRETIAFYNLTICARDRGMPPLSSTMLVGIRVLDINDNDPVLLNLPMNITISENSPISSFVAHVLASDADSGCNALLTFNITAGNRERAFSINATTGIVTVNRPLDRERIPEYKLTISVKDNPDNPRIARRDFDLLLIFLADENDNQPLFTESTYQAEVMENSPAGTPLTVLNGPILALDADLDVYAVVTYQLLGSQSGLFDINNSTGMVTVRSGVIIDREAFSPPVLELLLLAEDIGLLNSTADLLVTILDDNDNFPTFSPATLTVHLLENCPPGFSVLQVTATDEDSGLNGELIYRIEAGAQDRFLIHPVTGVIRVGNATIDREEQESYRLTVVATDRGTVPLSGTAIITILIDDINDSRPEFLNPIQTVSVLESVEPGTVIANVTAIDCDLDPKLEYHIIGIVAKDDTDRLVPDQEDAFAVNINTGSVMVKSPLNRELVATYEVTLSVIDNASDLPERSVSVPNAKLTVNILDVNDNTPQFKPFGITYYTERILEGATLGTTLIAVAAVDPDKGLNGLITYTLLDLMPPGYVQLEDSSAGKVIANRTVDYEEVHWLNFTVRASDNGSPPRAAEIPVYLEIVDINDNNPIFDQPSYQEAVFEDVPVGTVILTVTATDADSGNFALVEYSLGDGEGKFAINPITGDIYVLSSLDREKKDHYILTALAKDNPGDAASNRRENSVQVVIQVLDINDCRPQFSKPQFSTSVYENEPAGTSVITMMATDQDEGSNGELAYSLEGPGVEAFYVDIDSGLVTTKRPLQSYERFNLTVVATDGGQPPLWGTTMLLVEVIDVNDNRPIFVRPPNGTILHIREEIPLRSNVYEVYATDKDEGLNGAVRYSFLKTAGNRDWEYFTIDPISGLIQTAQRLDREKQAVYSLILVASDLGQPVPYETMQPLQVALEDIDDNEPLFVRPPKGSPQYQLLTVPEHSPHGTLVGNVTGAVDADEGPNAIVYYFIAAGNEEKNFHLHPDGRLLVLRDLDREREAVFSFVVKASSNRSWTLPRGPSPALDLVTDLTLQEVRVVLEDINDQPPRFTKAEYTAGVATDAKVGSELIQVLALDADIGNNSLVFYSILAIHYFRALANDSEDMGQVFTMGSMDGILRTFDLFMAYSPGYFVVDIVARDLAGHNDTAVIGIYILRDDQRVKIVINEIPDRVRDFEEEFIRLLSNITGAIVNTDDVQFHVDKKGRVNFAQTELLIHVVNRETNRILDVDRVIQMIDENKEQLRNLFRNYNVLDVQPAISVRLPDDMSALQMVIIVLAILLFLAAMLFILMNWYYRTIHKRKLKAIVAGSAGNRGFIDIMDMPNTNKYSFDGANPVWLDPFCRNLELAAQAEHEDDLPENLSEIADLWNSPTRTHGTFGREPAAVKPDDDRYLRAAIQEYDNIAKLGQIIREGPIKGSLLIKKLFAQRMVQKAASCHSSISELIPTELEEEPGECSPGQGSLRFCHKPPTELKGPDGIHMVHGSTGTLLATDLNSLPEDDQKGLGRSLETLTAAEASAFERNARTESAKSTPLHKLRDVIMESPLEITEL</sequence>
<dbReference type="SUPFAM" id="SSF49313">
    <property type="entry name" value="Cadherin-like"/>
    <property type="match status" value="27"/>
</dbReference>
<dbReference type="FunFam" id="2.60.40.60:FF:000228">
    <property type="entry name" value="Cadherin 23"/>
    <property type="match status" value="1"/>
</dbReference>
<evidence type="ECO:0000256" key="6">
    <source>
        <dbReference type="ARBA" id="ARBA00022737"/>
    </source>
</evidence>
<feature type="domain" description="Cadherin" evidence="19">
    <location>
        <begin position="2607"/>
        <end position="2715"/>
    </location>
</feature>
<feature type="transmembrane region" description="Helical" evidence="17">
    <location>
        <begin position="3057"/>
        <end position="3083"/>
    </location>
</feature>
<evidence type="ECO:0000256" key="14">
    <source>
        <dbReference type="ARBA" id="ARBA00069624"/>
    </source>
</evidence>
<evidence type="ECO:0000313" key="20">
    <source>
        <dbReference type="Ensembl" id="ENSEASP00005024292.1"/>
    </source>
</evidence>
<dbReference type="FunFam" id="2.60.40.60:FF:000130">
    <property type="entry name" value="cadherin-23 isoform X1"/>
    <property type="match status" value="1"/>
</dbReference>
<name>A0A8C4MID4_EQUAS</name>
<feature type="domain" description="Cadherin" evidence="19">
    <location>
        <begin position="2168"/>
        <end position="2286"/>
    </location>
</feature>
<feature type="domain" description="Cadherin" evidence="19">
    <location>
        <begin position="2290"/>
        <end position="2395"/>
    </location>
</feature>
<dbReference type="FunFam" id="2.60.40.60:FF:000135">
    <property type="entry name" value="cadherin-23 isoform X1"/>
    <property type="match status" value="1"/>
</dbReference>
<feature type="domain" description="Cadherin" evidence="19">
    <location>
        <begin position="1752"/>
        <end position="1844"/>
    </location>
</feature>
<feature type="domain" description="Cadherin" evidence="19">
    <location>
        <begin position="233"/>
        <end position="344"/>
    </location>
</feature>
<evidence type="ECO:0000259" key="19">
    <source>
        <dbReference type="PROSITE" id="PS50268"/>
    </source>
</evidence>
<keyword evidence="10 17" id="KW-1133">Transmembrane helix</keyword>
<keyword evidence="7" id="KW-1009">Hearing</keyword>
<dbReference type="FunFam" id="2.60.40.60:FF:000166">
    <property type="entry name" value="cadherin-23 isoform X1"/>
    <property type="match status" value="1"/>
</dbReference>
<dbReference type="PRINTS" id="PR00205">
    <property type="entry name" value="CADHERIN"/>
</dbReference>
<keyword evidence="6" id="KW-0677">Repeat</keyword>
<keyword evidence="3 17" id="KW-0812">Transmembrane</keyword>
<reference evidence="20" key="1">
    <citation type="submission" date="2023-03" db="UniProtKB">
        <authorList>
            <consortium name="Ensembl"/>
        </authorList>
    </citation>
    <scope>IDENTIFICATION</scope>
</reference>
<dbReference type="FunFam" id="2.60.40.60:FF:000206">
    <property type="entry name" value="cadherin-23 isoform X1"/>
    <property type="match status" value="1"/>
</dbReference>
<evidence type="ECO:0000256" key="5">
    <source>
        <dbReference type="ARBA" id="ARBA00022729"/>
    </source>
</evidence>
<evidence type="ECO:0000256" key="11">
    <source>
        <dbReference type="ARBA" id="ARBA00023136"/>
    </source>
</evidence>
<dbReference type="InterPro" id="IPR002126">
    <property type="entry name" value="Cadherin-like_dom"/>
</dbReference>
<dbReference type="GO" id="GO:0005886">
    <property type="term" value="C:plasma membrane"/>
    <property type="evidence" value="ECO:0007669"/>
    <property type="project" value="UniProtKB-SubCell"/>
</dbReference>
<dbReference type="Pfam" id="PF00028">
    <property type="entry name" value="Cadherin"/>
    <property type="match status" value="24"/>
</dbReference>
<feature type="domain" description="Cadherin" evidence="19">
    <location>
        <begin position="2063"/>
        <end position="2167"/>
    </location>
</feature>
<feature type="domain" description="Cadherin" evidence="19">
    <location>
        <begin position="1628"/>
        <end position="1737"/>
    </location>
</feature>
<feature type="domain" description="Cadherin" evidence="19">
    <location>
        <begin position="36"/>
        <end position="126"/>
    </location>
</feature>
<feature type="domain" description="Cadherin" evidence="19">
    <location>
        <begin position="773"/>
        <end position="884"/>
    </location>
</feature>
<dbReference type="GO" id="GO:0007156">
    <property type="term" value="P:homophilic cell adhesion via plasma membrane adhesion molecules"/>
    <property type="evidence" value="ECO:0007669"/>
    <property type="project" value="InterPro"/>
</dbReference>
<dbReference type="InterPro" id="IPR015919">
    <property type="entry name" value="Cadherin-like_sf"/>
</dbReference>
<organism evidence="20">
    <name type="scientific">Equus asinus asinus</name>
    <dbReference type="NCBI Taxonomy" id="83772"/>
    <lineage>
        <taxon>Eukaryota</taxon>
        <taxon>Metazoa</taxon>
        <taxon>Chordata</taxon>
        <taxon>Craniata</taxon>
        <taxon>Vertebrata</taxon>
        <taxon>Euteleostomi</taxon>
        <taxon>Mammalia</taxon>
        <taxon>Eutheria</taxon>
        <taxon>Laurasiatheria</taxon>
        <taxon>Perissodactyla</taxon>
        <taxon>Equidae</taxon>
        <taxon>Equus</taxon>
    </lineage>
</organism>
<dbReference type="FunFam" id="2.60.40.60:FF:000164">
    <property type="entry name" value="cadherin-23 isoform X1"/>
    <property type="match status" value="1"/>
</dbReference>
<dbReference type="FunFam" id="2.60.40.60:FF:000098">
    <property type="entry name" value="cadherin-23 isoform X1"/>
    <property type="match status" value="1"/>
</dbReference>
<feature type="domain" description="Cadherin" evidence="19">
    <location>
        <begin position="455"/>
        <end position="555"/>
    </location>
</feature>
<evidence type="ECO:0000256" key="16">
    <source>
        <dbReference type="PROSITE-ProRule" id="PRU00043"/>
    </source>
</evidence>
<gene>
    <name evidence="20" type="primary">CDH23</name>
</gene>
<feature type="domain" description="Cadherin" evidence="19">
    <location>
        <begin position="1204"/>
        <end position="1307"/>
    </location>
</feature>
<feature type="domain" description="Cadherin" evidence="19">
    <location>
        <begin position="2722"/>
        <end position="2839"/>
    </location>
</feature>
<evidence type="ECO:0000256" key="3">
    <source>
        <dbReference type="ARBA" id="ARBA00022692"/>
    </source>
</evidence>
<feature type="domain" description="Cadherin" evidence="19">
    <location>
        <begin position="140"/>
        <end position="232"/>
    </location>
</feature>
<dbReference type="CDD" id="cd11304">
    <property type="entry name" value="Cadherin_repeat"/>
    <property type="match status" value="26"/>
</dbReference>
<evidence type="ECO:0000256" key="13">
    <source>
        <dbReference type="ARBA" id="ARBA00057485"/>
    </source>
</evidence>
<dbReference type="FunFam" id="2.60.40.60:FF:000020">
    <property type="entry name" value="Dachsous cadherin-related 1b"/>
    <property type="match status" value="1"/>
</dbReference>
<feature type="domain" description="Cadherin" evidence="19">
    <location>
        <begin position="666"/>
        <end position="778"/>
    </location>
</feature>
<feature type="domain" description="Cadherin" evidence="19">
    <location>
        <begin position="2840"/>
        <end position="2968"/>
    </location>
</feature>
<dbReference type="FunFam" id="2.60.40.60:FF:000142">
    <property type="entry name" value="Cadherin 23"/>
    <property type="match status" value="1"/>
</dbReference>
<dbReference type="GO" id="GO:0005509">
    <property type="term" value="F:calcium ion binding"/>
    <property type="evidence" value="ECO:0007669"/>
    <property type="project" value="UniProtKB-UniRule"/>
</dbReference>
<dbReference type="FunFam" id="2.60.40.60:FF:000175">
    <property type="entry name" value="cadherin-23 isoform X1"/>
    <property type="match status" value="1"/>
</dbReference>
<feature type="domain" description="Cadherin" evidence="19">
    <location>
        <begin position="345"/>
        <end position="454"/>
    </location>
</feature>
<feature type="domain" description="Cadherin" evidence="19">
    <location>
        <begin position="990"/>
        <end position="1096"/>
    </location>
</feature>
<proteinExistence type="predicted"/>
<feature type="domain" description="Cadherin" evidence="19">
    <location>
        <begin position="1308"/>
        <end position="1411"/>
    </location>
</feature>
<dbReference type="PANTHER" id="PTHR24026:SF130">
    <property type="entry name" value="CADHERIN RELATED 23"/>
    <property type="match status" value="1"/>
</dbReference>
<dbReference type="PROSITE" id="PS50268">
    <property type="entry name" value="CADHERIN_2"/>
    <property type="match status" value="27"/>
</dbReference>
<feature type="signal peptide" evidence="18">
    <location>
        <begin position="1"/>
        <end position="21"/>
    </location>
</feature>
<keyword evidence="12" id="KW-0325">Glycoprotein</keyword>
<feature type="domain" description="Cadherin" evidence="19">
    <location>
        <begin position="1522"/>
        <end position="1627"/>
    </location>
</feature>
<evidence type="ECO:0000256" key="1">
    <source>
        <dbReference type="ARBA" id="ARBA00004251"/>
    </source>
</evidence>
<evidence type="ECO:0000256" key="18">
    <source>
        <dbReference type="SAM" id="SignalP"/>
    </source>
</evidence>
<keyword evidence="4" id="KW-0479">Metal-binding</keyword>
<dbReference type="FunFam" id="2.60.40.60:FF:000173">
    <property type="entry name" value="Cadherin 23"/>
    <property type="match status" value="2"/>
</dbReference>
<feature type="domain" description="Cadherin" evidence="19">
    <location>
        <begin position="2396"/>
        <end position="2502"/>
    </location>
</feature>
<feature type="chain" id="PRO_5034367651" description="Cadherin-23" evidence="18">
    <location>
        <begin position="22"/>
        <end position="3338"/>
    </location>
</feature>
<dbReference type="FunFam" id="2.60.40.60:FF:000147">
    <property type="entry name" value="Cadherin 23"/>
    <property type="match status" value="1"/>
</dbReference>
<feature type="domain" description="Cadherin" evidence="19">
    <location>
        <begin position="1413"/>
        <end position="1520"/>
    </location>
</feature>
<dbReference type="Gene3D" id="2.60.40.60">
    <property type="entry name" value="Cadherins"/>
    <property type="match status" value="27"/>
</dbReference>
<evidence type="ECO:0000256" key="17">
    <source>
        <dbReference type="SAM" id="Phobius"/>
    </source>
</evidence>
<evidence type="ECO:0000256" key="9">
    <source>
        <dbReference type="ARBA" id="ARBA00022889"/>
    </source>
</evidence>